<name>A0A852SRL3_9MICO</name>
<dbReference type="RefSeq" id="WP_179548444.1">
    <property type="nucleotide sequence ID" value="NZ_BSEW01000002.1"/>
</dbReference>
<reference evidence="2 3" key="1">
    <citation type="submission" date="2020-07" db="EMBL/GenBank/DDBJ databases">
        <title>Sequencing the genomes of 1000 actinobacteria strains.</title>
        <authorList>
            <person name="Klenk H.-P."/>
        </authorList>
    </citation>
    <scope>NUCLEOTIDE SEQUENCE [LARGE SCALE GENOMIC DNA]</scope>
    <source>
        <strain evidence="2 3">DSM 26474</strain>
    </source>
</reference>
<dbReference type="EMBL" id="JACCBM010000001">
    <property type="protein sequence ID" value="NYD71506.1"/>
    <property type="molecule type" value="Genomic_DNA"/>
</dbReference>
<keyword evidence="1" id="KW-0812">Transmembrane</keyword>
<evidence type="ECO:0000313" key="3">
    <source>
        <dbReference type="Proteomes" id="UP000549913"/>
    </source>
</evidence>
<proteinExistence type="predicted"/>
<comment type="caution">
    <text evidence="2">The sequence shown here is derived from an EMBL/GenBank/DDBJ whole genome shotgun (WGS) entry which is preliminary data.</text>
</comment>
<dbReference type="Pfam" id="PF09656">
    <property type="entry name" value="PGPGW"/>
    <property type="match status" value="1"/>
</dbReference>
<organism evidence="2 3">
    <name type="scientific">Herbiconiux flava</name>
    <dbReference type="NCBI Taxonomy" id="881268"/>
    <lineage>
        <taxon>Bacteria</taxon>
        <taxon>Bacillati</taxon>
        <taxon>Actinomycetota</taxon>
        <taxon>Actinomycetes</taxon>
        <taxon>Micrococcales</taxon>
        <taxon>Microbacteriaceae</taxon>
        <taxon>Herbiconiux</taxon>
    </lineage>
</organism>
<keyword evidence="3" id="KW-1185">Reference proteome</keyword>
<protein>
    <submittedName>
        <fullName evidence="2">Uncharacterized protein (TIGR02611 family)</fullName>
    </submittedName>
</protein>
<dbReference type="InterPro" id="IPR019099">
    <property type="entry name" value="Uncharacterised_PGPGW_TM"/>
</dbReference>
<keyword evidence="1" id="KW-1133">Transmembrane helix</keyword>
<feature type="transmembrane region" description="Helical" evidence="1">
    <location>
        <begin position="30"/>
        <end position="52"/>
    </location>
</feature>
<accession>A0A852SRL3</accession>
<gene>
    <name evidence="2" type="ORF">BJ984_002664</name>
</gene>
<evidence type="ECO:0000313" key="2">
    <source>
        <dbReference type="EMBL" id="NYD71506.1"/>
    </source>
</evidence>
<dbReference type="AlphaFoldDB" id="A0A852SRL3"/>
<keyword evidence="1" id="KW-0472">Membrane</keyword>
<evidence type="ECO:0000256" key="1">
    <source>
        <dbReference type="SAM" id="Phobius"/>
    </source>
</evidence>
<sequence>MTDERTPGTARVAAGRARELIRRNPRVNRVYRTGVGVVGAGTVALGVVMIPLPGPGALVAVGGLALLGTEFEPARKASTKANAVAKKAYAKAKEVRADRRARKTDRTP</sequence>
<dbReference type="Proteomes" id="UP000549913">
    <property type="component" value="Unassembled WGS sequence"/>
</dbReference>